<name>A0AAD2YWC9_ECOLX</name>
<dbReference type="AlphaFoldDB" id="A0AAD2YWC9"/>
<feature type="domain" description="Ig-like" evidence="1">
    <location>
        <begin position="82"/>
        <end position="167"/>
    </location>
</feature>
<dbReference type="Proteomes" id="UP001179981">
    <property type="component" value="Unassembled WGS sequence"/>
</dbReference>
<dbReference type="InterPro" id="IPR007110">
    <property type="entry name" value="Ig-like_dom"/>
</dbReference>
<evidence type="ECO:0000313" key="3">
    <source>
        <dbReference type="Proteomes" id="UP001179981"/>
    </source>
</evidence>
<proteinExistence type="predicted"/>
<dbReference type="EMBL" id="ABLPVO010000082">
    <property type="protein sequence ID" value="EKY2522575.1"/>
    <property type="molecule type" value="Genomic_DNA"/>
</dbReference>
<dbReference type="Pfam" id="PF13927">
    <property type="entry name" value="Ig_3"/>
    <property type="match status" value="1"/>
</dbReference>
<dbReference type="SUPFAM" id="SSF48726">
    <property type="entry name" value="Immunoglobulin"/>
    <property type="match status" value="1"/>
</dbReference>
<sequence>EQENINGLGASSEISMSGNFYLNQAQNALRDAYDNDTVYAFKVQFPSGKGFKFLAEVRQHTWSSGTNGVVAATFSLRLKGKPVSYVVPLAFVKNPEKTLTVNTGALLTMSVSVNGGTPPYKHAWKKDGQPVEGQTTDTFSKANAQSGDKGAYTCEVTDSAEQPQSITSDACTVTVNGAGG</sequence>
<organism evidence="2 3">
    <name type="scientific">Escherichia coli O103</name>
    <dbReference type="NCBI Taxonomy" id="1055536"/>
    <lineage>
        <taxon>Bacteria</taxon>
        <taxon>Pseudomonadati</taxon>
        <taxon>Pseudomonadota</taxon>
        <taxon>Gammaproteobacteria</taxon>
        <taxon>Enterobacterales</taxon>
        <taxon>Enterobacteriaceae</taxon>
        <taxon>Escherichia</taxon>
    </lineage>
</organism>
<comment type="caution">
    <text evidence="2">The sequence shown here is derived from an EMBL/GenBank/DDBJ whole genome shotgun (WGS) entry which is preliminary data.</text>
</comment>
<evidence type="ECO:0000259" key="1">
    <source>
        <dbReference type="PROSITE" id="PS50835"/>
    </source>
</evidence>
<dbReference type="Gene3D" id="4.10.410.40">
    <property type="match status" value="1"/>
</dbReference>
<dbReference type="PROSITE" id="PS50835">
    <property type="entry name" value="IG_LIKE"/>
    <property type="match status" value="1"/>
</dbReference>
<accession>A0AAD2YWC9</accession>
<evidence type="ECO:0000313" key="2">
    <source>
        <dbReference type="EMBL" id="EKY2522575.1"/>
    </source>
</evidence>
<dbReference type="Gene3D" id="2.60.40.10">
    <property type="entry name" value="Immunoglobulins"/>
    <property type="match status" value="1"/>
</dbReference>
<gene>
    <name evidence="2" type="ORF">QF322_005197</name>
</gene>
<dbReference type="InterPro" id="IPR013783">
    <property type="entry name" value="Ig-like_fold"/>
</dbReference>
<reference evidence="2" key="1">
    <citation type="submission" date="2023-04" db="EMBL/GenBank/DDBJ databases">
        <authorList>
            <consortium name="GenomeTrakr network: Whole genome sequencing for foodborne pathogen traceback"/>
        </authorList>
    </citation>
    <scope>NUCLEOTIDE SEQUENCE</scope>
    <source>
        <strain evidence="2">RM15640</strain>
    </source>
</reference>
<dbReference type="InterPro" id="IPR036179">
    <property type="entry name" value="Ig-like_dom_sf"/>
</dbReference>
<feature type="non-terminal residue" evidence="2">
    <location>
        <position position="1"/>
    </location>
</feature>
<protein>
    <submittedName>
        <fullName evidence="2">Immunoglobulin domain-containing protein</fullName>
    </submittedName>
</protein>